<feature type="transmembrane region" description="Helical" evidence="8">
    <location>
        <begin position="346"/>
        <end position="368"/>
    </location>
</feature>
<dbReference type="Pfam" id="PF02351">
    <property type="entry name" value="GDNF"/>
    <property type="match status" value="2"/>
</dbReference>
<dbReference type="InterPro" id="IPR003438">
    <property type="entry name" value="GDNF_rcpt"/>
</dbReference>
<dbReference type="SMART" id="SM00907">
    <property type="entry name" value="GDNF"/>
    <property type="match status" value="2"/>
</dbReference>
<dbReference type="STRING" id="80972.ENSAOCP00000000969"/>
<evidence type="ECO:0000256" key="8">
    <source>
        <dbReference type="SAM" id="Phobius"/>
    </source>
</evidence>
<evidence type="ECO:0000259" key="9">
    <source>
        <dbReference type="SMART" id="SM00907"/>
    </source>
</evidence>
<feature type="domain" description="GDNF/GAS1" evidence="9">
    <location>
        <begin position="135"/>
        <end position="212"/>
    </location>
</feature>
<evidence type="ECO:0000256" key="5">
    <source>
        <dbReference type="ARBA" id="ARBA00023136"/>
    </source>
</evidence>
<evidence type="ECO:0000256" key="7">
    <source>
        <dbReference type="ARBA" id="ARBA00023180"/>
    </source>
</evidence>
<dbReference type="GO" id="GO:0038023">
    <property type="term" value="F:signaling receptor activity"/>
    <property type="evidence" value="ECO:0007669"/>
    <property type="project" value="InterPro"/>
</dbReference>
<reference evidence="10" key="2">
    <citation type="submission" date="2025-08" db="UniProtKB">
        <authorList>
            <consortium name="Ensembl"/>
        </authorList>
    </citation>
    <scope>IDENTIFICATION</scope>
</reference>
<comment type="similarity">
    <text evidence="2">Belongs to the GDNFR family.</text>
</comment>
<dbReference type="SUPFAM" id="SSF110035">
    <property type="entry name" value="GDNF receptor-like"/>
    <property type="match status" value="2"/>
</dbReference>
<feature type="domain" description="GDNF/GAS1" evidence="9">
    <location>
        <begin position="219"/>
        <end position="317"/>
    </location>
</feature>
<accession>A0A3Q1AJX5</accession>
<protein>
    <recommendedName>
        <fullName evidence="9">GDNF/GAS1 domain-containing protein</fullName>
    </recommendedName>
</protein>
<keyword evidence="11" id="KW-1185">Reference proteome</keyword>
<dbReference type="GO" id="GO:0007169">
    <property type="term" value="P:cell surface receptor protein tyrosine kinase signaling pathway"/>
    <property type="evidence" value="ECO:0007669"/>
    <property type="project" value="UniProtKB-ARBA"/>
</dbReference>
<dbReference type="RefSeq" id="XP_035799912.2">
    <property type="nucleotide sequence ID" value="XM_035944019.2"/>
</dbReference>
<dbReference type="InterPro" id="IPR016017">
    <property type="entry name" value="GDNF/GAS1"/>
</dbReference>
<gene>
    <name evidence="10" type="primary">GFRAL</name>
</gene>
<keyword evidence="4" id="KW-0732">Signal</keyword>
<keyword evidence="6" id="KW-0675">Receptor</keyword>
<dbReference type="AlphaFoldDB" id="A0A3Q1AJX5"/>
<evidence type="ECO:0000256" key="4">
    <source>
        <dbReference type="ARBA" id="ARBA00022729"/>
    </source>
</evidence>
<reference evidence="10" key="3">
    <citation type="submission" date="2025-09" db="UniProtKB">
        <authorList>
            <consortium name="Ensembl"/>
        </authorList>
    </citation>
    <scope>IDENTIFICATION</scope>
</reference>
<proteinExistence type="inferred from homology"/>
<dbReference type="GeneID" id="111562684"/>
<sequence>MQLIQLEAAVLFGIVIPQITSNSITSPVSECSAAENTCMSDLCESEQAFYGSICEDEGCQIKASEVCNMTIQTILDQFPSLRGCVCAWEEDLCDSIQVLASQCHREPAVQQKRSTMMDWQSSSLLGYVYDGAGSCLDRISVCVSDAVCNRHLAPVLQACMAEQCDSERCQRATQEFYGNMPQNVAEMLVMCECEASDQSCLQMTMGLHSGTCGDETWICQETLHQCVQDTNCRGLLNTFQSKCWSSEDAQCSNSNLQRDECFSQMDPALMLGTDSECKMAFLATLGTTLHYPCTCKGVYNDKLLMCNMIHDVLHNRSHFTTSWESSGSPFKPPESNDSEQTGSHDYLLYVFAIVLLVGVIIIMPLAVVSKIWTLRRRDKTKFHHPEKSSCVVIF</sequence>
<organism evidence="10 11">
    <name type="scientific">Amphiprion ocellaris</name>
    <name type="common">Clown anemonefish</name>
    <dbReference type="NCBI Taxonomy" id="80972"/>
    <lineage>
        <taxon>Eukaryota</taxon>
        <taxon>Metazoa</taxon>
        <taxon>Chordata</taxon>
        <taxon>Craniata</taxon>
        <taxon>Vertebrata</taxon>
        <taxon>Euteleostomi</taxon>
        <taxon>Actinopterygii</taxon>
        <taxon>Neopterygii</taxon>
        <taxon>Teleostei</taxon>
        <taxon>Neoteleostei</taxon>
        <taxon>Acanthomorphata</taxon>
        <taxon>Ovalentaria</taxon>
        <taxon>Pomacentridae</taxon>
        <taxon>Amphiprion</taxon>
    </lineage>
</organism>
<keyword evidence="8" id="KW-1133">Transmembrane helix</keyword>
<dbReference type="GeneTree" id="ENSGT00730000111274"/>
<evidence type="ECO:0000256" key="2">
    <source>
        <dbReference type="ARBA" id="ARBA00005961"/>
    </source>
</evidence>
<evidence type="ECO:0000313" key="10">
    <source>
        <dbReference type="Ensembl" id="ENSAOCP00000000969.2"/>
    </source>
</evidence>
<evidence type="ECO:0000256" key="6">
    <source>
        <dbReference type="ARBA" id="ARBA00023170"/>
    </source>
</evidence>
<keyword evidence="3" id="KW-1003">Cell membrane</keyword>
<keyword evidence="8" id="KW-0812">Transmembrane</keyword>
<dbReference type="GO" id="GO:0009897">
    <property type="term" value="C:external side of plasma membrane"/>
    <property type="evidence" value="ECO:0007669"/>
    <property type="project" value="TreeGrafter"/>
</dbReference>
<dbReference type="OMA" id="NVIHSCR"/>
<dbReference type="GO" id="GO:0043235">
    <property type="term" value="C:receptor complex"/>
    <property type="evidence" value="ECO:0007669"/>
    <property type="project" value="TreeGrafter"/>
</dbReference>
<reference evidence="10 11" key="1">
    <citation type="submission" date="2022-01" db="EMBL/GenBank/DDBJ databases">
        <title>A chromosome-scale genome assembly of the false clownfish, Amphiprion ocellaris.</title>
        <authorList>
            <person name="Ryu T."/>
        </authorList>
    </citation>
    <scope>NUCLEOTIDE SEQUENCE [LARGE SCALE GENOMIC DNA]</scope>
</reference>
<comment type="subcellular location">
    <subcellularLocation>
        <location evidence="1">Cell membrane</location>
    </subcellularLocation>
</comment>
<dbReference type="Ensembl" id="ENSAOCT00000014038.2">
    <property type="protein sequence ID" value="ENSAOCP00000000969.2"/>
    <property type="gene ID" value="ENSAOCG00000003889.2"/>
</dbReference>
<dbReference type="GO" id="GO:0007399">
    <property type="term" value="P:nervous system development"/>
    <property type="evidence" value="ECO:0007669"/>
    <property type="project" value="TreeGrafter"/>
</dbReference>
<evidence type="ECO:0000313" key="11">
    <source>
        <dbReference type="Proteomes" id="UP001501940"/>
    </source>
</evidence>
<dbReference type="PANTHER" id="PTHR10269:SF1">
    <property type="entry name" value="GDNF FAMILY RECEPTOR ALPHA-LIKE"/>
    <property type="match status" value="1"/>
</dbReference>
<name>A0A3Q1AJX5_AMPOC</name>
<dbReference type="Proteomes" id="UP001501940">
    <property type="component" value="Chromosome 16"/>
</dbReference>
<keyword evidence="5 8" id="KW-0472">Membrane</keyword>
<evidence type="ECO:0000256" key="1">
    <source>
        <dbReference type="ARBA" id="ARBA00004236"/>
    </source>
</evidence>
<keyword evidence="7" id="KW-0325">Glycoprotein</keyword>
<dbReference type="PANTHER" id="PTHR10269">
    <property type="entry name" value="GDNF RECEPTOR ALPHA"/>
    <property type="match status" value="1"/>
</dbReference>
<dbReference type="InterPro" id="IPR037193">
    <property type="entry name" value="GDNF_alpha"/>
</dbReference>
<evidence type="ECO:0000256" key="3">
    <source>
        <dbReference type="ARBA" id="ARBA00022475"/>
    </source>
</evidence>